<dbReference type="GO" id="GO:0045271">
    <property type="term" value="C:respiratory chain complex I"/>
    <property type="evidence" value="ECO:0007669"/>
    <property type="project" value="UniProtKB-UniRule"/>
</dbReference>
<comment type="subunit">
    <text evidence="13">Complex I is composed of 45 different subunits. Interacts with CARD15, but not with CARD4. Interacts with STAT3, but not with STAT1, STAT2 and STAT5A. Interacts with OLFM4.</text>
</comment>
<evidence type="ECO:0000256" key="4">
    <source>
        <dbReference type="ARBA" id="ARBA00022448"/>
    </source>
</evidence>
<organism evidence="15 16">
    <name type="scientific">Oryctes borbonicus</name>
    <dbReference type="NCBI Taxonomy" id="1629725"/>
    <lineage>
        <taxon>Eukaryota</taxon>
        <taxon>Metazoa</taxon>
        <taxon>Ecdysozoa</taxon>
        <taxon>Arthropoda</taxon>
        <taxon>Hexapoda</taxon>
        <taxon>Insecta</taxon>
        <taxon>Pterygota</taxon>
        <taxon>Neoptera</taxon>
        <taxon>Endopterygota</taxon>
        <taxon>Coleoptera</taxon>
        <taxon>Polyphaga</taxon>
        <taxon>Scarabaeiformia</taxon>
        <taxon>Scarabaeidae</taxon>
        <taxon>Dynastinae</taxon>
        <taxon>Oryctes</taxon>
    </lineage>
</organism>
<keyword evidence="6 14" id="KW-0812">Transmembrane</keyword>
<evidence type="ECO:0000256" key="7">
    <source>
        <dbReference type="ARBA" id="ARBA00022792"/>
    </source>
</evidence>
<dbReference type="Proteomes" id="UP000051574">
    <property type="component" value="Unassembled WGS sequence"/>
</dbReference>
<comment type="subcellular location">
    <subcellularLocation>
        <location evidence="1 14">Mitochondrion inner membrane</location>
        <topology evidence="1 14">Single-pass membrane protein</topology>
        <orientation evidence="1 14">Matrix side</orientation>
    </subcellularLocation>
</comment>
<keyword evidence="8 14" id="KW-0249">Electron transport</keyword>
<comment type="function">
    <text evidence="14">Complex I functions in the transfer of electrons from NADH to the respiratory chain. Accessory subunit of the mitochondrial membrane respiratory chain NADH dehydrogenase (Complex I), that is believed not to be involved in catalysis.</text>
</comment>
<evidence type="ECO:0000256" key="10">
    <source>
        <dbReference type="ARBA" id="ARBA00023128"/>
    </source>
</evidence>
<evidence type="ECO:0000256" key="14">
    <source>
        <dbReference type="RuleBase" id="RU368034"/>
    </source>
</evidence>
<sequence>MSELVRRQDMPPPGGYKSINYKRIPARTFFNGWTMIGGYLTMTAVAGYIYYLTYKKVQHDEIEDRSALFAIRPLLLAERDREYLKQLGRNREEERKLMENVEGWKVGTWYGEPVYKLNTDDTLVQPSLQDYYVHAKYRELARRLHLEKWS</sequence>
<dbReference type="EMBL" id="LJIG01022859">
    <property type="protein sequence ID" value="KRT78352.1"/>
    <property type="molecule type" value="Genomic_DNA"/>
</dbReference>
<evidence type="ECO:0000256" key="6">
    <source>
        <dbReference type="ARBA" id="ARBA00022692"/>
    </source>
</evidence>
<dbReference type="PANTHER" id="PTHR12966:SF0">
    <property type="entry name" value="NADH DEHYDROGENASE [UBIQUINONE] 1 ALPHA SUBCOMPLEX SUBUNIT 13"/>
    <property type="match status" value="1"/>
</dbReference>
<keyword evidence="5 14" id="KW-0679">Respiratory chain</keyword>
<protein>
    <recommendedName>
        <fullName evidence="3 14">NADH dehydrogenase [ubiquinone] 1 alpha subcomplex subunit 13</fullName>
    </recommendedName>
</protein>
<dbReference type="OrthoDB" id="3308at2759"/>
<evidence type="ECO:0000256" key="1">
    <source>
        <dbReference type="ARBA" id="ARBA00004298"/>
    </source>
</evidence>
<feature type="transmembrane region" description="Helical" evidence="14">
    <location>
        <begin position="29"/>
        <end position="51"/>
    </location>
</feature>
<evidence type="ECO:0000313" key="16">
    <source>
        <dbReference type="Proteomes" id="UP000051574"/>
    </source>
</evidence>
<dbReference type="Pfam" id="PF06212">
    <property type="entry name" value="GRIM-19"/>
    <property type="match status" value="1"/>
</dbReference>
<keyword evidence="7 14" id="KW-0999">Mitochondrion inner membrane</keyword>
<comment type="similarity">
    <text evidence="2 14">Belongs to the complex I NDUFA13 subunit family.</text>
</comment>
<evidence type="ECO:0000256" key="11">
    <source>
        <dbReference type="ARBA" id="ARBA00023136"/>
    </source>
</evidence>
<keyword evidence="9 14" id="KW-1133">Transmembrane helix</keyword>
<keyword evidence="16" id="KW-1185">Reference proteome</keyword>
<keyword evidence="4 14" id="KW-0813">Transport</keyword>
<evidence type="ECO:0000256" key="12">
    <source>
        <dbReference type="ARBA" id="ARBA00045908"/>
    </source>
</evidence>
<comment type="caution">
    <text evidence="15">The sequence shown here is derived from an EMBL/GenBank/DDBJ whole genome shotgun (WGS) entry which is preliminary data.</text>
</comment>
<dbReference type="GO" id="GO:0005743">
    <property type="term" value="C:mitochondrial inner membrane"/>
    <property type="evidence" value="ECO:0007669"/>
    <property type="project" value="UniProtKB-SubCell"/>
</dbReference>
<evidence type="ECO:0000256" key="2">
    <source>
        <dbReference type="ARBA" id="ARBA00007312"/>
    </source>
</evidence>
<evidence type="ECO:0000256" key="8">
    <source>
        <dbReference type="ARBA" id="ARBA00022982"/>
    </source>
</evidence>
<proteinExistence type="inferred from homology"/>
<evidence type="ECO:0000256" key="9">
    <source>
        <dbReference type="ARBA" id="ARBA00022989"/>
    </source>
</evidence>
<keyword evidence="11 14" id="KW-0472">Membrane</keyword>
<evidence type="ECO:0000256" key="13">
    <source>
        <dbReference type="ARBA" id="ARBA00046797"/>
    </source>
</evidence>
<name>A0A0T6AT68_9SCAR</name>
<evidence type="ECO:0000313" key="15">
    <source>
        <dbReference type="EMBL" id="KRT78352.1"/>
    </source>
</evidence>
<dbReference type="AlphaFoldDB" id="A0A0T6AT68"/>
<comment type="function">
    <text evidence="12">Accessory subunit of the mitochondrial membrane respiratory chain NADH dehydrogenase (Complex I), that is believed not to be involved in catalysis. Complex I functions in the transfer of electrons from NADH to the respiratory chain. The immediate electron acceptor for the enzyme is believed to be ubiquinone. Involved in the interferon/all-trans-retinoic acid (IFN/RA) induced cell death. This apoptotic activity is inhibited by interaction with viral IRF1. Prevents the transactivation of STAT3 target genes. May play a role in CARD15-mediated innate mucosal responses and serve to regulate intestinal epithelial cell responses to microbes.</text>
</comment>
<dbReference type="PANTHER" id="PTHR12966">
    <property type="entry name" value="NADH DEHYDROGENASE UBIQUINONE 1 ALPHA SUBCOMPLEX SUBUNIT 13"/>
    <property type="match status" value="1"/>
</dbReference>
<keyword evidence="10 14" id="KW-0496">Mitochondrion</keyword>
<evidence type="ECO:0000256" key="3">
    <source>
        <dbReference type="ARBA" id="ARBA00018192"/>
    </source>
</evidence>
<reference evidence="15 16" key="1">
    <citation type="submission" date="2015-09" db="EMBL/GenBank/DDBJ databases">
        <title>Draft genome of the scarab beetle Oryctes borbonicus.</title>
        <authorList>
            <person name="Meyer J.M."/>
            <person name="Markov G.V."/>
            <person name="Baskaran P."/>
            <person name="Herrmann M."/>
            <person name="Sommer R.J."/>
            <person name="Roedelsperger C."/>
        </authorList>
    </citation>
    <scope>NUCLEOTIDE SEQUENCE [LARGE SCALE GENOMIC DNA]</scope>
    <source>
        <strain evidence="15">OB123</strain>
        <tissue evidence="15">Whole animal</tissue>
    </source>
</reference>
<accession>A0A0T6AT68</accession>
<gene>
    <name evidence="15" type="ORF">AMK59_6522</name>
</gene>
<dbReference type="InterPro" id="IPR009346">
    <property type="entry name" value="GRIM-19"/>
</dbReference>
<evidence type="ECO:0000256" key="5">
    <source>
        <dbReference type="ARBA" id="ARBA00022660"/>
    </source>
</evidence>